<comment type="caution">
    <text evidence="2">The sequence shown here is derived from an EMBL/GenBank/DDBJ whole genome shotgun (WGS) entry which is preliminary data.</text>
</comment>
<reference evidence="2 3" key="1">
    <citation type="submission" date="2020-02" db="EMBL/GenBank/DDBJ databases">
        <title>Bacillus aquiflavi sp. nov., isolated from yellow water of strong flavor Chinese baijiu in Yibin region of China.</title>
        <authorList>
            <person name="Xie J."/>
        </authorList>
    </citation>
    <scope>NUCLEOTIDE SEQUENCE [LARGE SCALE GENOMIC DNA]</scope>
    <source>
        <strain evidence="2 3">3H-10</strain>
    </source>
</reference>
<dbReference type="Proteomes" id="UP000570010">
    <property type="component" value="Unassembled WGS sequence"/>
</dbReference>
<keyword evidence="3" id="KW-1185">Reference proteome</keyword>
<evidence type="ECO:0000313" key="4">
    <source>
        <dbReference type="Proteomes" id="UP000570010"/>
    </source>
</evidence>
<dbReference type="EMBL" id="JACEIO010000030">
    <property type="protein sequence ID" value="MBA4537924.1"/>
    <property type="molecule type" value="Genomic_DNA"/>
</dbReference>
<organism evidence="2 3">
    <name type="scientific">Bacillus aquiflavi</name>
    <dbReference type="NCBI Taxonomy" id="2672567"/>
    <lineage>
        <taxon>Bacteria</taxon>
        <taxon>Bacillati</taxon>
        <taxon>Bacillota</taxon>
        <taxon>Bacilli</taxon>
        <taxon>Bacillales</taxon>
        <taxon>Bacillaceae</taxon>
        <taxon>Bacillus</taxon>
    </lineage>
</organism>
<proteinExistence type="predicted"/>
<sequence length="66" mass="7938">MKVKCVICDKIDILEDNSFLAKRLRNRPLHTYMCETCNNRITKNTEARIETGNFRLYEAKKQEDEW</sequence>
<dbReference type="Proteomes" id="UP000472971">
    <property type="component" value="Unassembled WGS sequence"/>
</dbReference>
<name>A0A6B3VV80_9BACI</name>
<reference evidence="1 4" key="2">
    <citation type="submission" date="2020-07" db="EMBL/GenBank/DDBJ databases">
        <authorList>
            <person name="Feng H."/>
        </authorList>
    </citation>
    <scope>NUCLEOTIDE SEQUENCE [LARGE SCALE GENOMIC DNA]</scope>
    <source>
        <strain evidence="1">S-12</strain>
        <strain evidence="4">s-12</strain>
    </source>
</reference>
<dbReference type="InterPro" id="IPR019241">
    <property type="entry name" value="DUF2197"/>
</dbReference>
<dbReference type="AlphaFoldDB" id="A0A6B3VV80"/>
<accession>A0A6B3VV80</accession>
<protein>
    <submittedName>
        <fullName evidence="2">YlaI family protein</fullName>
    </submittedName>
</protein>
<evidence type="ECO:0000313" key="3">
    <source>
        <dbReference type="Proteomes" id="UP000472971"/>
    </source>
</evidence>
<gene>
    <name evidence="2" type="ORF">G4D64_11865</name>
    <name evidence="1" type="ORF">H1Z61_12475</name>
</gene>
<evidence type="ECO:0000313" key="1">
    <source>
        <dbReference type="EMBL" id="MBA4537924.1"/>
    </source>
</evidence>
<dbReference type="RefSeq" id="WP_163242566.1">
    <property type="nucleotide sequence ID" value="NZ_CP082780.1"/>
</dbReference>
<dbReference type="Pfam" id="PF09963">
    <property type="entry name" value="DUF2197"/>
    <property type="match status" value="1"/>
</dbReference>
<evidence type="ECO:0000313" key="2">
    <source>
        <dbReference type="EMBL" id="NEY82180.1"/>
    </source>
</evidence>
<dbReference type="EMBL" id="JAAIWN010000028">
    <property type="protein sequence ID" value="NEY82180.1"/>
    <property type="molecule type" value="Genomic_DNA"/>
</dbReference>